<reference evidence="4 5" key="1">
    <citation type="submission" date="2024-04" db="EMBL/GenBank/DDBJ databases">
        <title>Flavobacterium sp. DGU99 16S ribosomal RNA gene Genome sequencing and assembly.</title>
        <authorList>
            <person name="Park S."/>
        </authorList>
    </citation>
    <scope>NUCLEOTIDE SEQUENCE [LARGE SCALE GENOMIC DNA]</scope>
    <source>
        <strain evidence="4 5">DGU99</strain>
    </source>
</reference>
<evidence type="ECO:0000259" key="2">
    <source>
        <dbReference type="Pfam" id="PF00534"/>
    </source>
</evidence>
<dbReference type="CDD" id="cd03809">
    <property type="entry name" value="GT4_MtfB-like"/>
    <property type="match status" value="1"/>
</dbReference>
<dbReference type="Gene3D" id="3.40.50.2000">
    <property type="entry name" value="Glycogen Phosphorylase B"/>
    <property type="match status" value="2"/>
</dbReference>
<keyword evidence="5" id="KW-1185">Reference proteome</keyword>
<evidence type="ECO:0000256" key="1">
    <source>
        <dbReference type="ARBA" id="ARBA00022679"/>
    </source>
</evidence>
<dbReference type="Pfam" id="PF00534">
    <property type="entry name" value="Glycos_transf_1"/>
    <property type="match status" value="1"/>
</dbReference>
<evidence type="ECO:0000313" key="5">
    <source>
        <dbReference type="Proteomes" id="UP001398556"/>
    </source>
</evidence>
<proteinExistence type="predicted"/>
<gene>
    <name evidence="4" type="ORF">AAEO59_02625</name>
</gene>
<organism evidence="4 5">
    <name type="scientific">Flavobacterium flavipallidum</name>
    <dbReference type="NCBI Taxonomy" id="3139140"/>
    <lineage>
        <taxon>Bacteria</taxon>
        <taxon>Pseudomonadati</taxon>
        <taxon>Bacteroidota</taxon>
        <taxon>Flavobacteriia</taxon>
        <taxon>Flavobacteriales</taxon>
        <taxon>Flavobacteriaceae</taxon>
        <taxon>Flavobacterium</taxon>
    </lineage>
</organism>
<evidence type="ECO:0000259" key="3">
    <source>
        <dbReference type="Pfam" id="PF13439"/>
    </source>
</evidence>
<keyword evidence="1" id="KW-0808">Transferase</keyword>
<dbReference type="InterPro" id="IPR001296">
    <property type="entry name" value="Glyco_trans_1"/>
</dbReference>
<comment type="caution">
    <text evidence="4">The sequence shown here is derived from an EMBL/GenBank/DDBJ whole genome shotgun (WGS) entry which is preliminary data.</text>
</comment>
<accession>A0ABU9HJP3</accession>
<name>A0ABU9HJP3_9FLAO</name>
<dbReference type="RefSeq" id="WP_341699196.1">
    <property type="nucleotide sequence ID" value="NZ_JBBYHU010000003.1"/>
</dbReference>
<dbReference type="Pfam" id="PF13439">
    <property type="entry name" value="Glyco_transf_4"/>
    <property type="match status" value="1"/>
</dbReference>
<sequence length="386" mass="44135">MKIGIEGQRLFRKKKHGMDMVALELIKNLQELDHTNEYFIFVKPDEDHSALKETANFKIIEINAGPYPTWEQIGLPRAAKKYGCDILHCTSNTAPFFTSIPLVTILHDIIYMESSYLKIVTSSASSYQKFGNIYRKLVVPRVVKKSKKVITVSHFEKNRIGEFFGIKGDAKLDAIYNGVSEHFKKVTDKDELQRVKEKYKLPDHYFFFLGNTDPKKNTKGTLKAFSDFLKQSQTNFKLVMLDYDKTELTKLLVEINDPALIDHIVLTGYVVNSDLPAIYSQCSVFLYPSLRESFGIPMLEAMRCNVPVITSNTSSMPEIAADAAHIVNPFNPEEITQGLIKIIENDAYRRTLCDQGLERSKAFSWKNMAKEYLKLYESIHAETSKK</sequence>
<dbReference type="EMBL" id="JBBYHU010000003">
    <property type="protein sequence ID" value="MEL1239932.1"/>
    <property type="molecule type" value="Genomic_DNA"/>
</dbReference>
<evidence type="ECO:0000313" key="4">
    <source>
        <dbReference type="EMBL" id="MEL1239932.1"/>
    </source>
</evidence>
<dbReference type="SUPFAM" id="SSF53756">
    <property type="entry name" value="UDP-Glycosyltransferase/glycogen phosphorylase"/>
    <property type="match status" value="1"/>
</dbReference>
<dbReference type="InterPro" id="IPR028098">
    <property type="entry name" value="Glyco_trans_4-like_N"/>
</dbReference>
<feature type="domain" description="Glycosyl transferase family 1" evidence="2">
    <location>
        <begin position="193"/>
        <end position="352"/>
    </location>
</feature>
<dbReference type="Proteomes" id="UP001398556">
    <property type="component" value="Unassembled WGS sequence"/>
</dbReference>
<protein>
    <submittedName>
        <fullName evidence="4">Glycosyltransferase family 1 protein</fullName>
    </submittedName>
</protein>
<dbReference type="PANTHER" id="PTHR46401:SF2">
    <property type="entry name" value="GLYCOSYLTRANSFERASE WBBK-RELATED"/>
    <property type="match status" value="1"/>
</dbReference>
<feature type="domain" description="Glycosyltransferase subfamily 4-like N-terminal" evidence="3">
    <location>
        <begin position="17"/>
        <end position="180"/>
    </location>
</feature>
<dbReference type="PANTHER" id="PTHR46401">
    <property type="entry name" value="GLYCOSYLTRANSFERASE WBBK-RELATED"/>
    <property type="match status" value="1"/>
</dbReference>